<dbReference type="EMBL" id="LNIX01000003">
    <property type="protein sequence ID" value="OXA57963.1"/>
    <property type="molecule type" value="Genomic_DNA"/>
</dbReference>
<dbReference type="AlphaFoldDB" id="A0A226EJT1"/>
<comment type="caution">
    <text evidence="16">The sequence shown here is derived from an EMBL/GenBank/DDBJ whole genome shotgun (WGS) entry which is preliminary data.</text>
</comment>
<dbReference type="Gene3D" id="1.10.630.10">
    <property type="entry name" value="Cytochrome P450"/>
    <property type="match status" value="1"/>
</dbReference>
<evidence type="ECO:0000256" key="11">
    <source>
        <dbReference type="ARBA" id="ARBA00023033"/>
    </source>
</evidence>
<evidence type="ECO:0000256" key="10">
    <source>
        <dbReference type="ARBA" id="ARBA00023004"/>
    </source>
</evidence>
<protein>
    <submittedName>
        <fullName evidence="16">Cytochrome P450 4c3</fullName>
    </submittedName>
</protein>
<name>A0A226EJT1_FOLCA</name>
<evidence type="ECO:0000256" key="2">
    <source>
        <dbReference type="ARBA" id="ARBA00004524"/>
    </source>
</evidence>
<evidence type="ECO:0000313" key="16">
    <source>
        <dbReference type="EMBL" id="OXA57963.1"/>
    </source>
</evidence>
<reference evidence="16 17" key="1">
    <citation type="submission" date="2015-12" db="EMBL/GenBank/DDBJ databases">
        <title>The genome of Folsomia candida.</title>
        <authorList>
            <person name="Faddeeva A."/>
            <person name="Derks M.F."/>
            <person name="Anvar Y."/>
            <person name="Smit S."/>
            <person name="Van Straalen N."/>
            <person name="Roelofs D."/>
        </authorList>
    </citation>
    <scope>NUCLEOTIDE SEQUENCE [LARGE SCALE GENOMIC DNA]</scope>
    <source>
        <strain evidence="16 17">VU population</strain>
        <tissue evidence="16">Whole body</tissue>
    </source>
</reference>
<keyword evidence="17" id="KW-1185">Reference proteome</keyword>
<dbReference type="InterPro" id="IPR017972">
    <property type="entry name" value="Cyt_P450_CS"/>
</dbReference>
<keyword evidence="11 14" id="KW-0503">Monooxygenase</keyword>
<keyword evidence="8" id="KW-0492">Microsome</keyword>
<dbReference type="OrthoDB" id="1470350at2759"/>
<dbReference type="InterPro" id="IPR002401">
    <property type="entry name" value="Cyt_P450_E_grp-I"/>
</dbReference>
<evidence type="ECO:0000256" key="3">
    <source>
        <dbReference type="ARBA" id="ARBA00004586"/>
    </source>
</evidence>
<dbReference type="PANTHER" id="PTHR24291:SF189">
    <property type="entry name" value="CYTOCHROME P450 4C3-RELATED"/>
    <property type="match status" value="1"/>
</dbReference>
<dbReference type="InterPro" id="IPR001128">
    <property type="entry name" value="Cyt_P450"/>
</dbReference>
<dbReference type="GO" id="GO:0005506">
    <property type="term" value="F:iron ion binding"/>
    <property type="evidence" value="ECO:0007669"/>
    <property type="project" value="InterPro"/>
</dbReference>
<evidence type="ECO:0000256" key="9">
    <source>
        <dbReference type="ARBA" id="ARBA00023002"/>
    </source>
</evidence>
<evidence type="ECO:0000256" key="1">
    <source>
        <dbReference type="ARBA" id="ARBA00001971"/>
    </source>
</evidence>
<dbReference type="PROSITE" id="PS00086">
    <property type="entry name" value="CYTOCHROME_P450"/>
    <property type="match status" value="1"/>
</dbReference>
<keyword evidence="10 13" id="KW-0408">Iron</keyword>
<feature type="transmembrane region" description="Helical" evidence="15">
    <location>
        <begin position="7"/>
        <end position="26"/>
    </location>
</feature>
<keyword evidence="7" id="KW-0256">Endoplasmic reticulum</keyword>
<evidence type="ECO:0000256" key="13">
    <source>
        <dbReference type="PIRSR" id="PIRSR602401-1"/>
    </source>
</evidence>
<dbReference type="PRINTS" id="PR00463">
    <property type="entry name" value="EP450I"/>
</dbReference>
<keyword evidence="9 14" id="KW-0560">Oxidoreductase</keyword>
<dbReference type="PANTHER" id="PTHR24291">
    <property type="entry name" value="CYTOCHROME P450 FAMILY 4"/>
    <property type="match status" value="1"/>
</dbReference>
<dbReference type="SUPFAM" id="SSF48264">
    <property type="entry name" value="Cytochrome P450"/>
    <property type="match status" value="1"/>
</dbReference>
<dbReference type="InterPro" id="IPR050196">
    <property type="entry name" value="Cytochrome_P450_Monoox"/>
</dbReference>
<organism evidence="16 17">
    <name type="scientific">Folsomia candida</name>
    <name type="common">Springtail</name>
    <dbReference type="NCBI Taxonomy" id="158441"/>
    <lineage>
        <taxon>Eukaryota</taxon>
        <taxon>Metazoa</taxon>
        <taxon>Ecdysozoa</taxon>
        <taxon>Arthropoda</taxon>
        <taxon>Hexapoda</taxon>
        <taxon>Collembola</taxon>
        <taxon>Entomobryomorpha</taxon>
        <taxon>Isotomoidea</taxon>
        <taxon>Isotomidae</taxon>
        <taxon>Proisotominae</taxon>
        <taxon>Folsomia</taxon>
    </lineage>
</organism>
<gene>
    <name evidence="16" type="ORF">Fcan01_06652</name>
</gene>
<dbReference type="GO" id="GO:0004497">
    <property type="term" value="F:monooxygenase activity"/>
    <property type="evidence" value="ECO:0007669"/>
    <property type="project" value="UniProtKB-KW"/>
</dbReference>
<dbReference type="OMA" id="CHETIDS"/>
<dbReference type="STRING" id="158441.A0A226EJT1"/>
<evidence type="ECO:0000256" key="5">
    <source>
        <dbReference type="ARBA" id="ARBA00022617"/>
    </source>
</evidence>
<dbReference type="InterPro" id="IPR036396">
    <property type="entry name" value="Cyt_P450_sf"/>
</dbReference>
<evidence type="ECO:0000256" key="8">
    <source>
        <dbReference type="ARBA" id="ARBA00022848"/>
    </source>
</evidence>
<evidence type="ECO:0000256" key="12">
    <source>
        <dbReference type="ARBA" id="ARBA00023136"/>
    </source>
</evidence>
<dbReference type="Proteomes" id="UP000198287">
    <property type="component" value="Unassembled WGS sequence"/>
</dbReference>
<dbReference type="Pfam" id="PF00067">
    <property type="entry name" value="p450"/>
    <property type="match status" value="1"/>
</dbReference>
<dbReference type="GO" id="GO:0020037">
    <property type="term" value="F:heme binding"/>
    <property type="evidence" value="ECO:0007669"/>
    <property type="project" value="InterPro"/>
</dbReference>
<evidence type="ECO:0000256" key="6">
    <source>
        <dbReference type="ARBA" id="ARBA00022723"/>
    </source>
</evidence>
<dbReference type="PRINTS" id="PR00385">
    <property type="entry name" value="P450"/>
</dbReference>
<comment type="similarity">
    <text evidence="4 14">Belongs to the cytochrome P450 family.</text>
</comment>
<dbReference type="GO" id="GO:0005789">
    <property type="term" value="C:endoplasmic reticulum membrane"/>
    <property type="evidence" value="ECO:0007669"/>
    <property type="project" value="UniProtKB-SubCell"/>
</dbReference>
<evidence type="ECO:0000313" key="17">
    <source>
        <dbReference type="Proteomes" id="UP000198287"/>
    </source>
</evidence>
<dbReference type="GO" id="GO:0016705">
    <property type="term" value="F:oxidoreductase activity, acting on paired donors, with incorporation or reduction of molecular oxygen"/>
    <property type="evidence" value="ECO:0007669"/>
    <property type="project" value="InterPro"/>
</dbReference>
<keyword evidence="12 15" id="KW-0472">Membrane</keyword>
<keyword evidence="5 13" id="KW-0349">Heme</keyword>
<keyword evidence="15" id="KW-1133">Transmembrane helix</keyword>
<keyword evidence="15" id="KW-0812">Transmembrane</keyword>
<proteinExistence type="inferred from homology"/>
<keyword evidence="6 13" id="KW-0479">Metal-binding</keyword>
<feature type="binding site" description="axial binding residue" evidence="13">
    <location>
        <position position="458"/>
    </location>
    <ligand>
        <name>heme</name>
        <dbReference type="ChEBI" id="CHEBI:30413"/>
    </ligand>
    <ligandPart>
        <name>Fe</name>
        <dbReference type="ChEBI" id="CHEBI:18248"/>
    </ligandPart>
</feature>
<accession>A0A226EJT1</accession>
<evidence type="ECO:0000256" key="7">
    <source>
        <dbReference type="ARBA" id="ARBA00022824"/>
    </source>
</evidence>
<sequence length="513" mass="58498">MSDSFMTTVFFVLVLILSLVVHYYYITNFTRVARLCNKFPGDKRLYPFLGNAVSIMGPITEIQSKMTAYCEKYGRVCLSWWFYEPKICIADATTVEKILSSSFHIEKGPEYEPLKANLHDGLLTSSGEKWRRDRKLLNPGFARQQMDRFVHICNKKSKILIERLAAQFKQCKNTGATNFLPHFTNVALEIVFESGLGTELCVQSDGQHSKFATSIETIARLLQVRLFNPWLVKIPLLFKIFGYEKVEKDAVEYCTQFVKRAWRCKKNEIEIANETCASEKGDEECNIKTKNKHFIDLLLEANLGSEKYCIDHLTTLVIAGADTTANSINNTLLYLALNPECQKLCHETIDSVFSQYNGDLTIGALSELKYLEMCWKESLRLWPVINGITRRIMRDIELDNGLIIPKGCDVIISLYDLHRDAKIFPNPSVFNPDRFTEEASASRSSFAWIPFGAGIRNCIGFKHSTLESKIILAHFLRKYQVSTPLVERQVKFVAGIVSSAHPTIKLSLMERCI</sequence>
<evidence type="ECO:0000256" key="4">
    <source>
        <dbReference type="ARBA" id="ARBA00010617"/>
    </source>
</evidence>
<evidence type="ECO:0000256" key="14">
    <source>
        <dbReference type="RuleBase" id="RU000461"/>
    </source>
</evidence>
<comment type="subcellular location">
    <subcellularLocation>
        <location evidence="3">Endoplasmic reticulum membrane</location>
    </subcellularLocation>
    <subcellularLocation>
        <location evidence="2">Microsome membrane</location>
    </subcellularLocation>
</comment>
<evidence type="ECO:0000256" key="15">
    <source>
        <dbReference type="SAM" id="Phobius"/>
    </source>
</evidence>
<comment type="cofactor">
    <cofactor evidence="1 13">
        <name>heme</name>
        <dbReference type="ChEBI" id="CHEBI:30413"/>
    </cofactor>
</comment>